<keyword evidence="3" id="KW-0045">Antibiotic biosynthesis</keyword>
<name>A0A8J8CMC7_9CYAN</name>
<dbReference type="Proteomes" id="UP000646053">
    <property type="component" value="Unassembled WGS sequence"/>
</dbReference>
<evidence type="ECO:0000256" key="3">
    <source>
        <dbReference type="ARBA" id="ARBA00023194"/>
    </source>
</evidence>
<sequence>MNQIPDPTTFIRQHRRKLVTSTTQLVQMQPSEQQLPLIIQPTLEGLSLAAWAKENQRLIETELLKHGGILFRNFQVLGDADFEIFMQGVSQTAMPYSYRSTPRTQVRSNVYTSTEYPADRAIPLHNEMSYARQWCLRISFYCVQPAQQGGETPIADSRRVLAQIPSSIRSRFENGVLYVRNYGGGLDLPWQEVFQTDDRAVVEKYCHQAGIAVEWWGQDQLRTRQVCQAIATHPQTGEAVWFNQAHLFHITSLGATLQTDLMQGIPVEALPRNAYYGDGTEIEPSVLEVIRSAYEQESVRFPWQAGDVLLLDNMLTAHGRCPFLGSRRVLAAMADSHSPDVLRQTNIDK</sequence>
<evidence type="ECO:0000313" key="5">
    <source>
        <dbReference type="EMBL" id="NDJ18575.1"/>
    </source>
</evidence>
<evidence type="ECO:0000256" key="2">
    <source>
        <dbReference type="ARBA" id="ARBA00023002"/>
    </source>
</evidence>
<accession>A0A8J8CMC7</accession>
<evidence type="ECO:0000256" key="1">
    <source>
        <dbReference type="ARBA" id="ARBA00001954"/>
    </source>
</evidence>
<dbReference type="PANTHER" id="PTHR10696">
    <property type="entry name" value="GAMMA-BUTYROBETAINE HYDROXYLASE-RELATED"/>
    <property type="match status" value="1"/>
</dbReference>
<feature type="domain" description="TauD/TfdA-like" evidence="4">
    <location>
        <begin position="45"/>
        <end position="330"/>
    </location>
</feature>
<comment type="caution">
    <text evidence="5">The sequence shown here is derived from an EMBL/GenBank/DDBJ whole genome shotgun (WGS) entry which is preliminary data.</text>
</comment>
<dbReference type="GO" id="GO:0017000">
    <property type="term" value="P:antibiotic biosynthetic process"/>
    <property type="evidence" value="ECO:0007669"/>
    <property type="project" value="UniProtKB-KW"/>
</dbReference>
<proteinExistence type="predicted"/>
<organism evidence="5 6">
    <name type="scientific">Myxacorys almedinensis A</name>
    <dbReference type="NCBI Taxonomy" id="2690445"/>
    <lineage>
        <taxon>Bacteria</taxon>
        <taxon>Bacillati</taxon>
        <taxon>Cyanobacteriota</taxon>
        <taxon>Cyanophyceae</taxon>
        <taxon>Leptolyngbyales</taxon>
        <taxon>Leptolyngbyaceae</taxon>
        <taxon>Myxacorys</taxon>
        <taxon>Myxacorys almedinensis</taxon>
    </lineage>
</organism>
<evidence type="ECO:0000259" key="4">
    <source>
        <dbReference type="Pfam" id="PF02668"/>
    </source>
</evidence>
<evidence type="ECO:0000313" key="6">
    <source>
        <dbReference type="Proteomes" id="UP000646053"/>
    </source>
</evidence>
<dbReference type="GO" id="GO:0051213">
    <property type="term" value="F:dioxygenase activity"/>
    <property type="evidence" value="ECO:0007669"/>
    <property type="project" value="UniProtKB-KW"/>
</dbReference>
<keyword evidence="6" id="KW-1185">Reference proteome</keyword>
<keyword evidence="5" id="KW-0223">Dioxygenase</keyword>
<keyword evidence="2" id="KW-0560">Oxidoreductase</keyword>
<dbReference type="InterPro" id="IPR042098">
    <property type="entry name" value="TauD-like_sf"/>
</dbReference>
<dbReference type="InterPro" id="IPR050411">
    <property type="entry name" value="AlphaKG_dependent_hydroxylases"/>
</dbReference>
<dbReference type="EMBL" id="WVIE01000017">
    <property type="protein sequence ID" value="NDJ18575.1"/>
    <property type="molecule type" value="Genomic_DNA"/>
</dbReference>
<dbReference type="Gene3D" id="3.60.130.10">
    <property type="entry name" value="Clavaminate synthase-like"/>
    <property type="match status" value="1"/>
</dbReference>
<protein>
    <submittedName>
        <fullName evidence="5">TauD/TfdA family dioxygenase</fullName>
    </submittedName>
</protein>
<dbReference type="SUPFAM" id="SSF51197">
    <property type="entry name" value="Clavaminate synthase-like"/>
    <property type="match status" value="1"/>
</dbReference>
<gene>
    <name evidence="5" type="ORF">GS601_14990</name>
</gene>
<dbReference type="Pfam" id="PF02668">
    <property type="entry name" value="TauD"/>
    <property type="match status" value="1"/>
</dbReference>
<dbReference type="RefSeq" id="WP_162424099.1">
    <property type="nucleotide sequence ID" value="NZ_WVIE01000017.1"/>
</dbReference>
<dbReference type="AlphaFoldDB" id="A0A8J8CMC7"/>
<comment type="cofactor">
    <cofactor evidence="1">
        <name>Fe(2+)</name>
        <dbReference type="ChEBI" id="CHEBI:29033"/>
    </cofactor>
</comment>
<dbReference type="InterPro" id="IPR003819">
    <property type="entry name" value="TauD/TfdA-like"/>
</dbReference>
<reference evidence="5" key="1">
    <citation type="submission" date="2019-12" db="EMBL/GenBank/DDBJ databases">
        <title>High-Quality draft genome sequences of three cyanobacteria isolated from the limestone walls of the Old Cathedral of Coimbra.</title>
        <authorList>
            <person name="Tiago I."/>
            <person name="Soares F."/>
            <person name="Portugal A."/>
        </authorList>
    </citation>
    <scope>NUCLEOTIDE SEQUENCE</scope>
    <source>
        <strain evidence="5">A</strain>
    </source>
</reference>
<dbReference type="PANTHER" id="PTHR10696:SF56">
    <property type="entry name" value="TAUD_TFDA-LIKE DOMAIN-CONTAINING PROTEIN"/>
    <property type="match status" value="1"/>
</dbReference>